<evidence type="ECO:0000313" key="7">
    <source>
        <dbReference type="EMBL" id="MFH4981306.1"/>
    </source>
</evidence>
<reference evidence="7 8" key="1">
    <citation type="submission" date="2024-08" db="EMBL/GenBank/DDBJ databases">
        <title>Gnathostoma spinigerum genome.</title>
        <authorList>
            <person name="Gonzalez-Bertolin B."/>
            <person name="Monzon S."/>
            <person name="Zaballos A."/>
            <person name="Jimenez P."/>
            <person name="Dekumyoy P."/>
            <person name="Varona S."/>
            <person name="Cuesta I."/>
            <person name="Sumanam S."/>
            <person name="Adisakwattana P."/>
            <person name="Gasser R.B."/>
            <person name="Hernandez-Gonzalez A."/>
            <person name="Young N.D."/>
            <person name="Perteguer M.J."/>
        </authorList>
    </citation>
    <scope>NUCLEOTIDE SEQUENCE [LARGE SCALE GENOMIC DNA]</scope>
    <source>
        <strain evidence="7">AL3</strain>
        <tissue evidence="7">Liver</tissue>
    </source>
</reference>
<keyword evidence="8" id="KW-1185">Reference proteome</keyword>
<feature type="domain" description="PFU" evidence="5">
    <location>
        <begin position="145"/>
        <end position="247"/>
    </location>
</feature>
<dbReference type="InterPro" id="IPR015943">
    <property type="entry name" value="WD40/YVTN_repeat-like_dom_sf"/>
</dbReference>
<dbReference type="Proteomes" id="UP001608902">
    <property type="component" value="Unassembled WGS sequence"/>
</dbReference>
<feature type="domain" description="PUL" evidence="6">
    <location>
        <begin position="333"/>
        <end position="609"/>
    </location>
</feature>
<keyword evidence="4" id="KW-0677">Repeat</keyword>
<evidence type="ECO:0000259" key="6">
    <source>
        <dbReference type="PROSITE" id="PS51396"/>
    </source>
</evidence>
<dbReference type="Gene3D" id="2.130.10.10">
    <property type="entry name" value="YVTN repeat-like/Quinoprotein amine dehydrogenase"/>
    <property type="match status" value="1"/>
</dbReference>
<evidence type="ECO:0000256" key="2">
    <source>
        <dbReference type="ARBA" id="ARBA00022490"/>
    </source>
</evidence>
<dbReference type="Pfam" id="PF08324">
    <property type="entry name" value="PUL"/>
    <property type="match status" value="1"/>
</dbReference>
<dbReference type="Gene3D" id="3.10.20.870">
    <property type="entry name" value="PFU (PLAA family ubiquitin binding), C-terminal domain"/>
    <property type="match status" value="2"/>
</dbReference>
<accession>A0ABD6END8</accession>
<protein>
    <recommendedName>
        <fullName evidence="9">Phospholipase A-2-activating protein</fullName>
    </recommendedName>
</protein>
<dbReference type="InterPro" id="IPR015155">
    <property type="entry name" value="PFU"/>
</dbReference>
<dbReference type="InterPro" id="IPR038122">
    <property type="entry name" value="PFU_sf"/>
</dbReference>
<evidence type="ECO:0008006" key="9">
    <source>
        <dbReference type="Google" id="ProtNLM"/>
    </source>
</evidence>
<dbReference type="PROSITE" id="PS51394">
    <property type="entry name" value="PFU"/>
    <property type="match status" value="1"/>
</dbReference>
<keyword evidence="2" id="KW-0963">Cytoplasm</keyword>
<name>A0ABD6END8_9BILA</name>
<dbReference type="InterPro" id="IPR011989">
    <property type="entry name" value="ARM-like"/>
</dbReference>
<dbReference type="PANTHER" id="PTHR19849">
    <property type="entry name" value="PHOSPHOLIPASE A-2-ACTIVATING PROTEIN"/>
    <property type="match status" value="1"/>
</dbReference>
<dbReference type="PANTHER" id="PTHR19849:SF0">
    <property type="entry name" value="PHOSPHOLIPASE A-2-ACTIVATING PROTEIN"/>
    <property type="match status" value="1"/>
</dbReference>
<evidence type="ECO:0000256" key="4">
    <source>
        <dbReference type="ARBA" id="ARBA00022737"/>
    </source>
</evidence>
<evidence type="ECO:0000313" key="8">
    <source>
        <dbReference type="Proteomes" id="UP001608902"/>
    </source>
</evidence>
<evidence type="ECO:0000259" key="5">
    <source>
        <dbReference type="PROSITE" id="PS51394"/>
    </source>
</evidence>
<dbReference type="PROSITE" id="PS51396">
    <property type="entry name" value="PUL"/>
    <property type="match status" value="1"/>
</dbReference>
<organism evidence="7 8">
    <name type="scientific">Gnathostoma spinigerum</name>
    <dbReference type="NCBI Taxonomy" id="75299"/>
    <lineage>
        <taxon>Eukaryota</taxon>
        <taxon>Metazoa</taxon>
        <taxon>Ecdysozoa</taxon>
        <taxon>Nematoda</taxon>
        <taxon>Chromadorea</taxon>
        <taxon>Rhabditida</taxon>
        <taxon>Spirurina</taxon>
        <taxon>Gnathostomatomorpha</taxon>
        <taxon>Gnathostomatoidea</taxon>
        <taxon>Gnathostomatidae</taxon>
        <taxon>Gnathostoma</taxon>
    </lineage>
</organism>
<comment type="caution">
    <text evidence="7">The sequence shown here is derived from an EMBL/GenBank/DDBJ whole genome shotgun (WGS) entry which is preliminary data.</text>
</comment>
<gene>
    <name evidence="7" type="ORF">AB6A40_008015</name>
</gene>
<dbReference type="EMBL" id="JBGFUD010006968">
    <property type="protein sequence ID" value="MFH4981306.1"/>
    <property type="molecule type" value="Genomic_DNA"/>
</dbReference>
<comment type="subcellular location">
    <subcellularLocation>
        <location evidence="1">Cytoplasm</location>
    </subcellularLocation>
</comment>
<dbReference type="Gene3D" id="1.25.10.10">
    <property type="entry name" value="Leucine-rich Repeat Variant"/>
    <property type="match status" value="1"/>
</dbReference>
<dbReference type="GO" id="GO:0005737">
    <property type="term" value="C:cytoplasm"/>
    <property type="evidence" value="ECO:0007669"/>
    <property type="project" value="UniProtKB-SubCell"/>
</dbReference>
<dbReference type="InterPro" id="IPR036322">
    <property type="entry name" value="WD40_repeat_dom_sf"/>
</dbReference>
<dbReference type="Pfam" id="PF09070">
    <property type="entry name" value="PFU"/>
    <property type="match status" value="2"/>
</dbReference>
<evidence type="ECO:0000256" key="3">
    <source>
        <dbReference type="ARBA" id="ARBA00022574"/>
    </source>
</evidence>
<dbReference type="InterPro" id="IPR013535">
    <property type="entry name" value="PUL_dom"/>
</dbReference>
<dbReference type="SUPFAM" id="SSF48371">
    <property type="entry name" value="ARM repeat"/>
    <property type="match status" value="1"/>
</dbReference>
<proteinExistence type="predicted"/>
<dbReference type="AlphaFoldDB" id="A0ABD6END8"/>
<keyword evidence="3" id="KW-0853">WD repeat</keyword>
<sequence>MSRIFYNNAEYLVTSGEGGYVEVWKYRVDGDLQPHQLIPTPSQSIWSVTSVGNGDIGVGTNNGNVYIFTADPSRKSDPQLSALYDDQVAAKIAAIEHQKAAERKEVVTIKVALDDGQPNLELRYRKGTDPAEAAQVFLQENNISPIYLDEIVQYIKSNIPEARNYSVFSKPQPPERVVFEGKEWDYVFDVTTDDGRVLKLTYNVGEDTMWAAQRFVEKHNLPIKFLEKVSTLLRTQVPSGQIGSSTSTAPFTDPFTGGGRYVPSSFLNQNGGGNIDPLTGSDRYVPGAELADPKSSNLGPTDPLTGSGAYVSGQAGFMPNSSRIIDKKRPISELVPLRDFFVFGVEQSSTKAVAKLRENNEAQPDEHKLNVEQLRALEEIMSVPNFSAKDIHISAIDRGCLWSLDKIIPVLDAFRLALLNSDMNKIYCSMKSVRGSPPVGPQTLKRLHALLISSATDPVRILVCRALANAAVHSWGQEMLLSDTKTNLSAVVHQIKSKKPAVQLAAASALANWALVLLRHTESGSVTELGPREDALREITEGLRCVDGFSDLTQIAQIRLLQTIATLMWGDATVIKLAKSRDICTIVNRIKDALADEMGKTVARDVVEMTYAV</sequence>
<evidence type="ECO:0000256" key="1">
    <source>
        <dbReference type="ARBA" id="ARBA00004496"/>
    </source>
</evidence>
<dbReference type="SUPFAM" id="SSF50978">
    <property type="entry name" value="WD40 repeat-like"/>
    <property type="match status" value="1"/>
</dbReference>
<dbReference type="InterPro" id="IPR016024">
    <property type="entry name" value="ARM-type_fold"/>
</dbReference>